<dbReference type="AlphaFoldDB" id="A0ABD5PVF4"/>
<keyword evidence="1" id="KW-0472">Membrane</keyword>
<organism evidence="2 3">
    <name type="scientific">Halosolutus amylolyticus</name>
    <dbReference type="NCBI Taxonomy" id="2932267"/>
    <lineage>
        <taxon>Archaea</taxon>
        <taxon>Methanobacteriati</taxon>
        <taxon>Methanobacteriota</taxon>
        <taxon>Stenosarchaea group</taxon>
        <taxon>Halobacteria</taxon>
        <taxon>Halobacteriales</taxon>
        <taxon>Natrialbaceae</taxon>
        <taxon>Halosolutus</taxon>
    </lineage>
</organism>
<evidence type="ECO:0008006" key="4">
    <source>
        <dbReference type="Google" id="ProtNLM"/>
    </source>
</evidence>
<feature type="transmembrane region" description="Helical" evidence="1">
    <location>
        <begin position="7"/>
        <end position="26"/>
    </location>
</feature>
<evidence type="ECO:0000256" key="1">
    <source>
        <dbReference type="SAM" id="Phobius"/>
    </source>
</evidence>
<evidence type="ECO:0000313" key="2">
    <source>
        <dbReference type="EMBL" id="MFC4544557.1"/>
    </source>
</evidence>
<proteinExistence type="predicted"/>
<protein>
    <recommendedName>
        <fullName evidence="4">NADH dehydrogenase subunit 6</fullName>
    </recommendedName>
</protein>
<feature type="transmembrane region" description="Helical" evidence="1">
    <location>
        <begin position="32"/>
        <end position="50"/>
    </location>
</feature>
<dbReference type="EMBL" id="JBHSFA010000011">
    <property type="protein sequence ID" value="MFC4544557.1"/>
    <property type="molecule type" value="Genomic_DNA"/>
</dbReference>
<evidence type="ECO:0000313" key="3">
    <source>
        <dbReference type="Proteomes" id="UP001595898"/>
    </source>
</evidence>
<gene>
    <name evidence="2" type="ORF">ACFO5R_21730</name>
</gene>
<reference evidence="2 3" key="1">
    <citation type="journal article" date="2019" name="Int. J. Syst. Evol. Microbiol.">
        <title>The Global Catalogue of Microorganisms (GCM) 10K type strain sequencing project: providing services to taxonomists for standard genome sequencing and annotation.</title>
        <authorList>
            <consortium name="The Broad Institute Genomics Platform"/>
            <consortium name="The Broad Institute Genome Sequencing Center for Infectious Disease"/>
            <person name="Wu L."/>
            <person name="Ma J."/>
        </authorList>
    </citation>
    <scope>NUCLEOTIDE SEQUENCE [LARGE SCALE GENOMIC DNA]</scope>
    <source>
        <strain evidence="2 3">WLHS5</strain>
    </source>
</reference>
<sequence length="59" mass="6295">MEAKNDTWVVFLILGMTLLVFGILFLEGTAWYVTYPVFAAALLLSGLALVQATSSSPSG</sequence>
<name>A0ABD5PVF4_9EURY</name>
<dbReference type="Proteomes" id="UP001595898">
    <property type="component" value="Unassembled WGS sequence"/>
</dbReference>
<keyword evidence="3" id="KW-1185">Reference proteome</keyword>
<comment type="caution">
    <text evidence="2">The sequence shown here is derived from an EMBL/GenBank/DDBJ whole genome shotgun (WGS) entry which is preliminary data.</text>
</comment>
<accession>A0ABD5PVF4</accession>
<keyword evidence="1" id="KW-1133">Transmembrane helix</keyword>
<keyword evidence="1" id="KW-0812">Transmembrane</keyword>
<dbReference type="RefSeq" id="WP_250141287.1">
    <property type="nucleotide sequence ID" value="NZ_JALIQP010000003.1"/>
</dbReference>